<keyword evidence="12" id="KW-1185">Reference proteome</keyword>
<feature type="domain" description="ABC transporter" evidence="10">
    <location>
        <begin position="11"/>
        <end position="246"/>
    </location>
</feature>
<evidence type="ECO:0000256" key="5">
    <source>
        <dbReference type="ARBA" id="ARBA00022741"/>
    </source>
</evidence>
<dbReference type="Proteomes" id="UP001555100">
    <property type="component" value="Unassembled WGS sequence"/>
</dbReference>
<evidence type="ECO:0000259" key="10">
    <source>
        <dbReference type="PROSITE" id="PS50893"/>
    </source>
</evidence>
<dbReference type="InterPro" id="IPR003593">
    <property type="entry name" value="AAA+_ATPase"/>
</dbReference>
<dbReference type="PROSITE" id="PS00211">
    <property type="entry name" value="ABC_TRANSPORTER_1"/>
    <property type="match status" value="1"/>
</dbReference>
<dbReference type="InterPro" id="IPR027417">
    <property type="entry name" value="P-loop_NTPase"/>
</dbReference>
<keyword evidence="6 11" id="KW-0067">ATP-binding</keyword>
<proteinExistence type="predicted"/>
<dbReference type="PANTHER" id="PTHR42771">
    <property type="entry name" value="IRON(3+)-HYDROXAMATE IMPORT ATP-BINDING PROTEIN FHUC"/>
    <property type="match status" value="1"/>
</dbReference>
<evidence type="ECO:0000313" key="11">
    <source>
        <dbReference type="EMBL" id="MEW6955409.1"/>
    </source>
</evidence>
<evidence type="ECO:0000256" key="9">
    <source>
        <dbReference type="ARBA" id="ARBA00023136"/>
    </source>
</evidence>
<sequence>MLRTSFADLGLRLNDVDLSYPQRIVCRSLSFTVPPGEFTAIIGPNGCGKSTLLKALSRTLKPTQGNVTLDGVDLNRISAKAAAQRIAYLPQHPLAPDFLRVRDLVAKGRHPYHSLWQHWLPGDDDVVTRAMEATGVSPYSNQLMTEISGGQAQRVWIAMVLAQQTDYVLLDEPTSFLDLSHQIELLYLCQDMRAAGRTVLAVLHDINQAARYASHLVVMHEGKIVREGEAHAVLDSALMSSVFGIDAVIEQDSQTGAPMVAVRRRGLA</sequence>
<gene>
    <name evidence="11" type="ORF">V3M73_10315</name>
</gene>
<comment type="subcellular location">
    <subcellularLocation>
        <location evidence="1">Cell membrane</location>
        <topology evidence="1">Peripheral membrane protein</topology>
    </subcellularLocation>
</comment>
<keyword evidence="8" id="KW-0406">Ion transport</keyword>
<keyword evidence="3" id="KW-1003">Cell membrane</keyword>
<dbReference type="SMART" id="SM00382">
    <property type="entry name" value="AAA"/>
    <property type="match status" value="1"/>
</dbReference>
<protein>
    <submittedName>
        <fullName evidence="11">ABC transporter ATP-binding protein</fullName>
    </submittedName>
</protein>
<dbReference type="Pfam" id="PF00005">
    <property type="entry name" value="ABC_tran"/>
    <property type="match status" value="1"/>
</dbReference>
<keyword evidence="4" id="KW-0410">Iron transport</keyword>
<dbReference type="PROSITE" id="PS50893">
    <property type="entry name" value="ABC_TRANSPORTER_2"/>
    <property type="match status" value="1"/>
</dbReference>
<evidence type="ECO:0000256" key="7">
    <source>
        <dbReference type="ARBA" id="ARBA00023004"/>
    </source>
</evidence>
<evidence type="ECO:0000256" key="1">
    <source>
        <dbReference type="ARBA" id="ARBA00004202"/>
    </source>
</evidence>
<organism evidence="11 12">
    <name type="scientific">Trueperella pyogenes</name>
    <dbReference type="NCBI Taxonomy" id="1661"/>
    <lineage>
        <taxon>Bacteria</taxon>
        <taxon>Bacillati</taxon>
        <taxon>Actinomycetota</taxon>
        <taxon>Actinomycetes</taxon>
        <taxon>Actinomycetales</taxon>
        <taxon>Actinomycetaceae</taxon>
        <taxon>Trueperella</taxon>
    </lineage>
</organism>
<dbReference type="CDD" id="cd03214">
    <property type="entry name" value="ABC_Iron-Siderophores_B12_Hemin"/>
    <property type="match status" value="1"/>
</dbReference>
<evidence type="ECO:0000256" key="3">
    <source>
        <dbReference type="ARBA" id="ARBA00022475"/>
    </source>
</evidence>
<evidence type="ECO:0000313" key="12">
    <source>
        <dbReference type="Proteomes" id="UP001555100"/>
    </source>
</evidence>
<dbReference type="RefSeq" id="WP_223245835.1">
    <property type="nucleotide sequence ID" value="NZ_CP081508.1"/>
</dbReference>
<reference evidence="11 12" key="1">
    <citation type="submission" date="2024-01" db="EMBL/GenBank/DDBJ databases">
        <title>Genomic analysis and antimicrobial resistance profiles of Trueperella pyogenes isolated from domestic and wild animals.</title>
        <authorList>
            <person name="Magossi G."/>
            <person name="Gzyl K.E."/>
            <person name="Holman D.B."/>
            <person name="Amat S."/>
        </authorList>
    </citation>
    <scope>NUCLEOTIDE SEQUENCE [LARGE SCALE GENOMIC DNA]</scope>
    <source>
        <strain evidence="11 12">1494</strain>
    </source>
</reference>
<evidence type="ECO:0000256" key="6">
    <source>
        <dbReference type="ARBA" id="ARBA00022840"/>
    </source>
</evidence>
<name>A0ABV3NDW0_9ACTO</name>
<evidence type="ECO:0000256" key="4">
    <source>
        <dbReference type="ARBA" id="ARBA00022496"/>
    </source>
</evidence>
<dbReference type="InterPro" id="IPR017871">
    <property type="entry name" value="ABC_transporter-like_CS"/>
</dbReference>
<dbReference type="EMBL" id="JBAGNM010000022">
    <property type="protein sequence ID" value="MEW6955409.1"/>
    <property type="molecule type" value="Genomic_DNA"/>
</dbReference>
<keyword evidence="7" id="KW-0408">Iron</keyword>
<evidence type="ECO:0000256" key="8">
    <source>
        <dbReference type="ARBA" id="ARBA00023065"/>
    </source>
</evidence>
<dbReference type="SUPFAM" id="SSF52540">
    <property type="entry name" value="P-loop containing nucleoside triphosphate hydrolases"/>
    <property type="match status" value="1"/>
</dbReference>
<accession>A0ABV3NDW0</accession>
<dbReference type="InterPro" id="IPR051535">
    <property type="entry name" value="Siderophore_ABC-ATPase"/>
</dbReference>
<comment type="caution">
    <text evidence="11">The sequence shown here is derived from an EMBL/GenBank/DDBJ whole genome shotgun (WGS) entry which is preliminary data.</text>
</comment>
<keyword evidence="2" id="KW-0813">Transport</keyword>
<dbReference type="Gene3D" id="3.40.50.300">
    <property type="entry name" value="P-loop containing nucleotide triphosphate hydrolases"/>
    <property type="match status" value="1"/>
</dbReference>
<evidence type="ECO:0000256" key="2">
    <source>
        <dbReference type="ARBA" id="ARBA00022448"/>
    </source>
</evidence>
<dbReference type="PANTHER" id="PTHR42771:SF2">
    <property type="entry name" value="IRON(3+)-HYDROXAMATE IMPORT ATP-BINDING PROTEIN FHUC"/>
    <property type="match status" value="1"/>
</dbReference>
<dbReference type="InterPro" id="IPR003439">
    <property type="entry name" value="ABC_transporter-like_ATP-bd"/>
</dbReference>
<keyword evidence="9" id="KW-0472">Membrane</keyword>
<dbReference type="GO" id="GO:0005524">
    <property type="term" value="F:ATP binding"/>
    <property type="evidence" value="ECO:0007669"/>
    <property type="project" value="UniProtKB-KW"/>
</dbReference>
<keyword evidence="5" id="KW-0547">Nucleotide-binding</keyword>